<evidence type="ECO:0000313" key="2">
    <source>
        <dbReference type="Proteomes" id="UP000610960"/>
    </source>
</evidence>
<comment type="caution">
    <text evidence="1">The sequence shown here is derived from an EMBL/GenBank/DDBJ whole genome shotgun (WGS) entry which is preliminary data.</text>
</comment>
<proteinExistence type="predicted"/>
<organism evidence="1 2">
    <name type="scientific">Thermocladium modestius</name>
    <dbReference type="NCBI Taxonomy" id="62609"/>
    <lineage>
        <taxon>Archaea</taxon>
        <taxon>Thermoproteota</taxon>
        <taxon>Thermoprotei</taxon>
        <taxon>Thermoproteales</taxon>
        <taxon>Thermoproteaceae</taxon>
        <taxon>Thermocladium</taxon>
    </lineage>
</organism>
<dbReference type="Proteomes" id="UP000610960">
    <property type="component" value="Unassembled WGS sequence"/>
</dbReference>
<reference evidence="1" key="2">
    <citation type="submission" date="2020-09" db="EMBL/GenBank/DDBJ databases">
        <authorList>
            <person name="Sun Q."/>
            <person name="Ohkuma M."/>
        </authorList>
    </citation>
    <scope>NUCLEOTIDE SEQUENCE</scope>
    <source>
        <strain evidence="1">JCM 10088</strain>
    </source>
</reference>
<keyword evidence="2" id="KW-1185">Reference proteome</keyword>
<reference evidence="1" key="1">
    <citation type="journal article" date="2014" name="Int. J. Syst. Evol. Microbiol.">
        <title>Complete genome sequence of Corynebacterium casei LMG S-19264T (=DSM 44701T), isolated from a smear-ripened cheese.</title>
        <authorList>
            <consortium name="US DOE Joint Genome Institute (JGI-PGF)"/>
            <person name="Walter F."/>
            <person name="Albersmeier A."/>
            <person name="Kalinowski J."/>
            <person name="Ruckert C."/>
        </authorList>
    </citation>
    <scope>NUCLEOTIDE SEQUENCE</scope>
    <source>
        <strain evidence="1">JCM 10088</strain>
    </source>
</reference>
<dbReference type="RefSeq" id="WP_188596726.1">
    <property type="nucleotide sequence ID" value="NZ_BMNL01000003.1"/>
</dbReference>
<sequence length="108" mass="12088">MHVDVAGNIVNSIAMECLDGSIERHRFSNGVRYILRSAYDGSEIHVVGKDNTVFIEIWDTSKYALPLVILRYKAVSFNVSRATRMACYAHNILIGRTDNSIDTVKAIV</sequence>
<protein>
    <submittedName>
        <fullName evidence="1">Uncharacterized protein</fullName>
    </submittedName>
</protein>
<evidence type="ECO:0000313" key="1">
    <source>
        <dbReference type="EMBL" id="GGP21654.1"/>
    </source>
</evidence>
<gene>
    <name evidence="1" type="ORF">GCM10007981_14340</name>
</gene>
<name>A0A830GWC0_9CREN</name>
<dbReference type="EMBL" id="BMNL01000003">
    <property type="protein sequence ID" value="GGP21654.1"/>
    <property type="molecule type" value="Genomic_DNA"/>
</dbReference>
<accession>A0A830GWC0</accession>
<dbReference type="AlphaFoldDB" id="A0A830GWC0"/>